<dbReference type="PANTHER" id="PTHR21063">
    <property type="entry name" value="LFA-3"/>
    <property type="match status" value="1"/>
</dbReference>
<sequence length="223" mass="25714">MFRLYCLLGKMIHSASFFCLCFLLSNGVFGADRDEMKSVSVMERDSVSLNTDVKVQREDQILWMFGPQERRIAEIYKQEIHIDANPTFEKRLQMDDQTGSLTIRNITNEQSGLYTLQIINNIGNTCKRFNVTVFALNERSRHTKSVAVIVLLLVIAVVAGLLYHKKCKKTEKEVQTQDGDIQYADLKFSAQPFQNTVRYIVLLWEVCLLSLCKHPQLLYIHDS</sequence>
<feature type="signal peptide" evidence="2">
    <location>
        <begin position="1"/>
        <end position="30"/>
    </location>
</feature>
<dbReference type="InterPro" id="IPR013783">
    <property type="entry name" value="Ig-like_fold"/>
</dbReference>
<dbReference type="AlphaFoldDB" id="A0A8C2FG29"/>
<keyword evidence="1" id="KW-0812">Transmembrane</keyword>
<dbReference type="SMART" id="SM00409">
    <property type="entry name" value="IG"/>
    <property type="match status" value="1"/>
</dbReference>
<dbReference type="PANTHER" id="PTHR21063:SF4">
    <property type="entry name" value="CD48 ANTIGEN-RELATED"/>
    <property type="match status" value="1"/>
</dbReference>
<dbReference type="InterPro" id="IPR003599">
    <property type="entry name" value="Ig_sub"/>
</dbReference>
<dbReference type="Ensembl" id="ENSCCRT00020059945.1">
    <property type="protein sequence ID" value="ENSCCRP00020054669.1"/>
    <property type="gene ID" value="ENSCCRG00020025124.1"/>
</dbReference>
<reference evidence="4" key="1">
    <citation type="submission" date="2025-08" db="UniProtKB">
        <authorList>
            <consortium name="Ensembl"/>
        </authorList>
    </citation>
    <scope>IDENTIFICATION</scope>
</reference>
<evidence type="ECO:0000259" key="3">
    <source>
        <dbReference type="SMART" id="SM00409"/>
    </source>
</evidence>
<keyword evidence="2" id="KW-0732">Signal</keyword>
<evidence type="ECO:0000256" key="1">
    <source>
        <dbReference type="SAM" id="Phobius"/>
    </source>
</evidence>
<accession>A0A8C2FG29</accession>
<dbReference type="InterPro" id="IPR036179">
    <property type="entry name" value="Ig-like_dom_sf"/>
</dbReference>
<dbReference type="InterPro" id="IPR013106">
    <property type="entry name" value="Ig_V-set"/>
</dbReference>
<protein>
    <recommendedName>
        <fullName evidence="3">Immunoglobulin domain-containing protein</fullName>
    </recommendedName>
</protein>
<dbReference type="SUPFAM" id="SSF48726">
    <property type="entry name" value="Immunoglobulin"/>
    <property type="match status" value="1"/>
</dbReference>
<name>A0A8C2FG29_CYPCA</name>
<keyword evidence="1" id="KW-1133">Transmembrane helix</keyword>
<feature type="chain" id="PRO_5034222603" description="Immunoglobulin domain-containing protein" evidence="2">
    <location>
        <begin position="31"/>
        <end position="223"/>
    </location>
</feature>
<evidence type="ECO:0000313" key="4">
    <source>
        <dbReference type="Ensembl" id="ENSCCRP00020054669.1"/>
    </source>
</evidence>
<keyword evidence="1" id="KW-0472">Membrane</keyword>
<dbReference type="Proteomes" id="UP000694701">
    <property type="component" value="Unplaced"/>
</dbReference>
<proteinExistence type="predicted"/>
<organism evidence="4 5">
    <name type="scientific">Cyprinus carpio</name>
    <name type="common">Common carp</name>
    <dbReference type="NCBI Taxonomy" id="7962"/>
    <lineage>
        <taxon>Eukaryota</taxon>
        <taxon>Metazoa</taxon>
        <taxon>Chordata</taxon>
        <taxon>Craniata</taxon>
        <taxon>Vertebrata</taxon>
        <taxon>Euteleostomi</taxon>
        <taxon>Actinopterygii</taxon>
        <taxon>Neopterygii</taxon>
        <taxon>Teleostei</taxon>
        <taxon>Ostariophysi</taxon>
        <taxon>Cypriniformes</taxon>
        <taxon>Cyprinidae</taxon>
        <taxon>Cyprininae</taxon>
        <taxon>Cyprinus</taxon>
    </lineage>
</organism>
<evidence type="ECO:0000313" key="5">
    <source>
        <dbReference type="Proteomes" id="UP000694701"/>
    </source>
</evidence>
<feature type="transmembrane region" description="Helical" evidence="1">
    <location>
        <begin position="145"/>
        <end position="163"/>
    </location>
</feature>
<dbReference type="Gene3D" id="2.60.40.10">
    <property type="entry name" value="Immunoglobulins"/>
    <property type="match status" value="1"/>
</dbReference>
<dbReference type="FunFam" id="2.60.40.10:FF:002431">
    <property type="entry name" value="Si:ch211-222k6.3"/>
    <property type="match status" value="1"/>
</dbReference>
<feature type="domain" description="Immunoglobulin" evidence="3">
    <location>
        <begin position="36"/>
        <end position="134"/>
    </location>
</feature>
<evidence type="ECO:0000256" key="2">
    <source>
        <dbReference type="SAM" id="SignalP"/>
    </source>
</evidence>
<dbReference type="Pfam" id="PF07686">
    <property type="entry name" value="V-set"/>
    <property type="match status" value="1"/>
</dbReference>